<dbReference type="GO" id="GO:0043001">
    <property type="term" value="P:Golgi to plasma membrane protein transport"/>
    <property type="evidence" value="ECO:0000318"/>
    <property type="project" value="GO_Central"/>
</dbReference>
<comment type="similarity">
    <text evidence="1">Belongs to the PHAF1 family.</text>
</comment>
<dbReference type="AlphaFoldDB" id="H2Y3F6"/>
<dbReference type="InterPro" id="IPR005373">
    <property type="entry name" value="PHAF1"/>
</dbReference>
<dbReference type="GO" id="GO:0030425">
    <property type="term" value="C:dendrite"/>
    <property type="evidence" value="ECO:0000318"/>
    <property type="project" value="GO_Central"/>
</dbReference>
<protein>
    <submittedName>
        <fullName evidence="2">Uncharacterized protein</fullName>
    </submittedName>
</protein>
<dbReference type="FunCoup" id="H2Y3F6">
    <property type="interactions" value="286"/>
</dbReference>
<dbReference type="GeneTree" id="ENSGT00940000153528"/>
<dbReference type="InParanoid" id="H2Y3F6"/>
<reference evidence="2" key="3">
    <citation type="submission" date="2025-08" db="UniProtKB">
        <authorList>
            <consortium name="Ensembl"/>
        </authorList>
    </citation>
    <scope>IDENTIFICATION</scope>
</reference>
<dbReference type="PANTHER" id="PTHR13465">
    <property type="entry name" value="UPF0183 PROTEIN"/>
    <property type="match status" value="1"/>
</dbReference>
<dbReference type="GO" id="GO:0005802">
    <property type="term" value="C:trans-Golgi network"/>
    <property type="evidence" value="ECO:0000318"/>
    <property type="project" value="GO_Central"/>
</dbReference>
<evidence type="ECO:0000256" key="1">
    <source>
        <dbReference type="ARBA" id="ARBA00024339"/>
    </source>
</evidence>
<dbReference type="PANTHER" id="PTHR13465:SF2">
    <property type="entry name" value="PHAGOSOME ASSEMBLY FACTOR 1"/>
    <property type="match status" value="1"/>
</dbReference>
<dbReference type="InterPro" id="IPR039156">
    <property type="entry name" value="PHAF1/BROMI"/>
</dbReference>
<dbReference type="Ensembl" id="ENSCINT00000034481.1">
    <property type="protein sequence ID" value="ENSCINP00000036441.1"/>
    <property type="gene ID" value="ENSCING00000024672.1"/>
</dbReference>
<dbReference type="Pfam" id="PF03676">
    <property type="entry name" value="PHAF1"/>
    <property type="match status" value="1"/>
</dbReference>
<reference evidence="2" key="4">
    <citation type="submission" date="2025-09" db="UniProtKB">
        <authorList>
            <consortium name="Ensembl"/>
        </authorList>
    </citation>
    <scope>IDENTIFICATION</scope>
</reference>
<dbReference type="HOGENOM" id="CLU_032056_0_0_1"/>
<dbReference type="STRING" id="7719.ENSCINP00000036441"/>
<dbReference type="EMBL" id="EAAA01002199">
    <property type="status" value="NOT_ANNOTATED_CDS"/>
    <property type="molecule type" value="Genomic_DNA"/>
</dbReference>
<evidence type="ECO:0000313" key="2">
    <source>
        <dbReference type="Ensembl" id="ENSCINP00000036441.1"/>
    </source>
</evidence>
<dbReference type="OMA" id="YRKNDQK"/>
<dbReference type="Proteomes" id="UP000008144">
    <property type="component" value="Chromosome 5"/>
</dbReference>
<name>H2Y3F6_CIOIN</name>
<sequence>MLDLQVVPERALGNEQWEFTLGMPIYQAVQIIQRQCRIIKEVHVVYNEKRPFDSDIILNLINDGIRLLFDSENQRLKVIEVYDMNKMKLKYCGAYFSSPQVHPTVQQIDQSFGATHPAQYDEKHHMFVLSFRGITFLFPVEHEAFNGHSLRSLPNTSTPVVAKMSIYTGNNLSETRAPSMPPSCYHGNLYSKCTEILLDNGKCSGLQMQLVSGGAGHAMELNCSTLIRRVRFGDTVQDVLTEIGSPCQTFYKLEDKMRIHSASPHKLSPTQHSDYFYNYFTLGLDILFDGNSHRVKKFVLHSNHPGHYNFNIYYRCEFKIDLFSENDSFAIVPSTRWQSVMNALEDHFVIGEPVVLNRASSTNTTNPFGSTFCYGVQNLIFEIMGNDYIASVTIYQP</sequence>
<reference evidence="2" key="2">
    <citation type="journal article" date="2008" name="Genome Biol.">
        <title>Improved genome assembly and evidence-based global gene model set for the chordate Ciona intestinalis: new insight into intron and operon populations.</title>
        <authorList>
            <person name="Satou Y."/>
            <person name="Mineta K."/>
            <person name="Ogasawara M."/>
            <person name="Sasakura Y."/>
            <person name="Shoguchi E."/>
            <person name="Ueno K."/>
            <person name="Yamada L."/>
            <person name="Matsumoto J."/>
            <person name="Wasserscheid J."/>
            <person name="Dewar K."/>
            <person name="Wiley G.B."/>
            <person name="Macmil S.L."/>
            <person name="Roe B.A."/>
            <person name="Zeller R.W."/>
            <person name="Hastings K.E."/>
            <person name="Lemaire P."/>
            <person name="Lindquist E."/>
            <person name="Endo T."/>
            <person name="Hotta K."/>
            <person name="Inaba K."/>
        </authorList>
    </citation>
    <scope>NUCLEOTIDE SEQUENCE [LARGE SCALE GENOMIC DNA]</scope>
    <source>
        <strain evidence="2">wild type</strain>
    </source>
</reference>
<keyword evidence="3" id="KW-1185">Reference proteome</keyword>
<accession>H2Y3F6</accession>
<dbReference type="GO" id="GO:0030672">
    <property type="term" value="C:synaptic vesicle membrane"/>
    <property type="evidence" value="ECO:0000318"/>
    <property type="project" value="GO_Central"/>
</dbReference>
<reference evidence="3" key="1">
    <citation type="journal article" date="2002" name="Science">
        <title>The draft genome of Ciona intestinalis: insights into chordate and vertebrate origins.</title>
        <authorList>
            <person name="Dehal P."/>
            <person name="Satou Y."/>
            <person name="Campbell R.K."/>
            <person name="Chapman J."/>
            <person name="Degnan B."/>
            <person name="De Tomaso A."/>
            <person name="Davidson B."/>
            <person name="Di Gregorio A."/>
            <person name="Gelpke M."/>
            <person name="Goodstein D.M."/>
            <person name="Harafuji N."/>
            <person name="Hastings K.E."/>
            <person name="Ho I."/>
            <person name="Hotta K."/>
            <person name="Huang W."/>
            <person name="Kawashima T."/>
            <person name="Lemaire P."/>
            <person name="Martinez D."/>
            <person name="Meinertzhagen I.A."/>
            <person name="Necula S."/>
            <person name="Nonaka M."/>
            <person name="Putnam N."/>
            <person name="Rash S."/>
            <person name="Saiga H."/>
            <person name="Satake M."/>
            <person name="Terry A."/>
            <person name="Yamada L."/>
            <person name="Wang H.G."/>
            <person name="Awazu S."/>
            <person name="Azumi K."/>
            <person name="Boore J."/>
            <person name="Branno M."/>
            <person name="Chin-Bow S."/>
            <person name="DeSantis R."/>
            <person name="Doyle S."/>
            <person name="Francino P."/>
            <person name="Keys D.N."/>
            <person name="Haga S."/>
            <person name="Hayashi H."/>
            <person name="Hino K."/>
            <person name="Imai K.S."/>
            <person name="Inaba K."/>
            <person name="Kano S."/>
            <person name="Kobayashi K."/>
            <person name="Kobayashi M."/>
            <person name="Lee B.I."/>
            <person name="Makabe K.W."/>
            <person name="Manohar C."/>
            <person name="Matassi G."/>
            <person name="Medina M."/>
            <person name="Mochizuki Y."/>
            <person name="Mount S."/>
            <person name="Morishita T."/>
            <person name="Miura S."/>
            <person name="Nakayama A."/>
            <person name="Nishizaka S."/>
            <person name="Nomoto H."/>
            <person name="Ohta F."/>
            <person name="Oishi K."/>
            <person name="Rigoutsos I."/>
            <person name="Sano M."/>
            <person name="Sasaki A."/>
            <person name="Sasakura Y."/>
            <person name="Shoguchi E."/>
            <person name="Shin-i T."/>
            <person name="Spagnuolo A."/>
            <person name="Stainier D."/>
            <person name="Suzuki M.M."/>
            <person name="Tassy O."/>
            <person name="Takatori N."/>
            <person name="Tokuoka M."/>
            <person name="Yagi K."/>
            <person name="Yoshizaki F."/>
            <person name="Wada S."/>
            <person name="Zhang C."/>
            <person name="Hyatt P.D."/>
            <person name="Larimer F."/>
            <person name="Detter C."/>
            <person name="Doggett N."/>
            <person name="Glavina T."/>
            <person name="Hawkins T."/>
            <person name="Richardson P."/>
            <person name="Lucas S."/>
            <person name="Kohara Y."/>
            <person name="Levine M."/>
            <person name="Satoh N."/>
            <person name="Rokhsar D.S."/>
        </authorList>
    </citation>
    <scope>NUCLEOTIDE SEQUENCE [LARGE SCALE GENOMIC DNA]</scope>
</reference>
<evidence type="ECO:0000313" key="3">
    <source>
        <dbReference type="Proteomes" id="UP000008144"/>
    </source>
</evidence>
<organism evidence="2 3">
    <name type="scientific">Ciona intestinalis</name>
    <name type="common">Transparent sea squirt</name>
    <name type="synonym">Ascidia intestinalis</name>
    <dbReference type="NCBI Taxonomy" id="7719"/>
    <lineage>
        <taxon>Eukaryota</taxon>
        <taxon>Metazoa</taxon>
        <taxon>Chordata</taxon>
        <taxon>Tunicata</taxon>
        <taxon>Ascidiacea</taxon>
        <taxon>Phlebobranchia</taxon>
        <taxon>Cionidae</taxon>
        <taxon>Ciona</taxon>
    </lineage>
</organism>
<proteinExistence type="inferred from homology"/>